<dbReference type="EMBL" id="JACKXE010000001">
    <property type="protein sequence ID" value="MBB6628359.1"/>
    <property type="molecule type" value="Genomic_DNA"/>
</dbReference>
<proteinExistence type="predicted"/>
<accession>A0A7X0RHE3</accession>
<keyword evidence="2" id="KW-1185">Reference proteome</keyword>
<gene>
    <name evidence="1" type="ORF">H5V45_13615</name>
</gene>
<evidence type="ECO:0000313" key="1">
    <source>
        <dbReference type="EMBL" id="MBB6628359.1"/>
    </source>
</evidence>
<comment type="caution">
    <text evidence="1">The sequence shown here is derived from an EMBL/GenBank/DDBJ whole genome shotgun (WGS) entry which is preliminary data.</text>
</comment>
<dbReference type="Proteomes" id="UP000523955">
    <property type="component" value="Unassembled WGS sequence"/>
</dbReference>
<dbReference type="AlphaFoldDB" id="A0A7X0RHE3"/>
<dbReference type="RefSeq" id="WP_185253427.1">
    <property type="nucleotide sequence ID" value="NZ_JACKXE010000001.1"/>
</dbReference>
<name>A0A7X0RHE3_9ACTN</name>
<organism evidence="1 2">
    <name type="scientific">Nocardioides luti</name>
    <dbReference type="NCBI Taxonomy" id="2761101"/>
    <lineage>
        <taxon>Bacteria</taxon>
        <taxon>Bacillati</taxon>
        <taxon>Actinomycetota</taxon>
        <taxon>Actinomycetes</taxon>
        <taxon>Propionibacteriales</taxon>
        <taxon>Nocardioidaceae</taxon>
        <taxon>Nocardioides</taxon>
    </lineage>
</organism>
<reference evidence="1 2" key="1">
    <citation type="submission" date="2020-08" db="EMBL/GenBank/DDBJ databases">
        <authorList>
            <person name="Seo M.-J."/>
        </authorList>
    </citation>
    <scope>NUCLEOTIDE SEQUENCE [LARGE SCALE GENOMIC DNA]</scope>
    <source>
        <strain evidence="1 2">KIGAM211</strain>
    </source>
</reference>
<evidence type="ECO:0000313" key="2">
    <source>
        <dbReference type="Proteomes" id="UP000523955"/>
    </source>
</evidence>
<sequence length="132" mass="13825">MSAAVTPWDMGRLKSFHPEMRISAGAPVADVLASLKAGLEGAKFKIKKSDDDGFTARYTDWLSLASATINWTSVEVEAVPGADGTEVLVRGGYEGTDRTGRKRAAEGLSVAVGDLGARGVSVTTTPWAAPQD</sequence>
<protein>
    <submittedName>
        <fullName evidence="1">Uncharacterized protein</fullName>
    </submittedName>
</protein>